<reference evidence="1" key="1">
    <citation type="journal article" date="2021" name="PeerJ">
        <title>Extensive microbial diversity within the chicken gut microbiome revealed by metagenomics and culture.</title>
        <authorList>
            <person name="Gilroy R."/>
            <person name="Ravi A."/>
            <person name="Getino M."/>
            <person name="Pursley I."/>
            <person name="Horton D.L."/>
            <person name="Alikhan N.F."/>
            <person name="Baker D."/>
            <person name="Gharbi K."/>
            <person name="Hall N."/>
            <person name="Watson M."/>
            <person name="Adriaenssens E.M."/>
            <person name="Foster-Nyarko E."/>
            <person name="Jarju S."/>
            <person name="Secka A."/>
            <person name="Antonio M."/>
            <person name="Oren A."/>
            <person name="Chaudhuri R.R."/>
            <person name="La Ragione R."/>
            <person name="Hildebrand F."/>
            <person name="Pallen M.J."/>
        </authorList>
    </citation>
    <scope>NUCLEOTIDE SEQUENCE</scope>
    <source>
        <strain evidence="1">CHK188-11489</strain>
    </source>
</reference>
<gene>
    <name evidence="1" type="ORF">H9724_06465</name>
</gene>
<sequence length="237" mass="25841">MSRQTGTRLVLLFLSAVCLLSLGLPFVYRAGSDVWLQKRGTLRPVQADALSAQGQAVPLAYALYRNRFAPATALETSADEQQVQQELQEKLAALSAAGTLPEPVTKRAGWIMAQQPADTTRKLENGFASATWLVLPEEEQTAYAVTACWQEKTDCVVSCTVSATQIPTDLAPNLDAYRSYLGLDALTDWEALPSEEGARAWSQAGQLALACRWRDGQFTLEAKSQTEKPWNSSAAET</sequence>
<comment type="caution">
    <text evidence="1">The sequence shown here is derived from an EMBL/GenBank/DDBJ whole genome shotgun (WGS) entry which is preliminary data.</text>
</comment>
<evidence type="ECO:0000313" key="2">
    <source>
        <dbReference type="Proteomes" id="UP000824105"/>
    </source>
</evidence>
<evidence type="ECO:0000313" key="1">
    <source>
        <dbReference type="EMBL" id="HIZ62393.1"/>
    </source>
</evidence>
<protein>
    <submittedName>
        <fullName evidence="1">Uncharacterized protein</fullName>
    </submittedName>
</protein>
<reference evidence="1" key="2">
    <citation type="submission" date="2021-04" db="EMBL/GenBank/DDBJ databases">
        <authorList>
            <person name="Gilroy R."/>
        </authorList>
    </citation>
    <scope>NUCLEOTIDE SEQUENCE</scope>
    <source>
        <strain evidence="1">CHK188-11489</strain>
    </source>
</reference>
<accession>A0A9D2JPV8</accession>
<dbReference type="Proteomes" id="UP000824105">
    <property type="component" value="Unassembled WGS sequence"/>
</dbReference>
<name>A0A9D2JPV8_9FIRM</name>
<proteinExistence type="predicted"/>
<dbReference type="AlphaFoldDB" id="A0A9D2JPV8"/>
<organism evidence="1 2">
    <name type="scientific">Candidatus Gemmiger avistercoris</name>
    <dbReference type="NCBI Taxonomy" id="2838606"/>
    <lineage>
        <taxon>Bacteria</taxon>
        <taxon>Bacillati</taxon>
        <taxon>Bacillota</taxon>
        <taxon>Clostridia</taxon>
        <taxon>Eubacteriales</taxon>
        <taxon>Gemmiger</taxon>
    </lineage>
</organism>
<dbReference type="EMBL" id="DXBF01000054">
    <property type="protein sequence ID" value="HIZ62393.1"/>
    <property type="molecule type" value="Genomic_DNA"/>
</dbReference>